<sequence length="80" mass="9152">MEGGHAMCDTCFADLRDQAFERLIQLDALSELPVSIKEIRERLQAGIVVLDMDPEVEALRTKAAKYLLARDFPRHYKFKG</sequence>
<evidence type="ECO:0000313" key="1">
    <source>
        <dbReference type="EMBL" id="GAX89832.1"/>
    </source>
</evidence>
<dbReference type="EMBL" id="BDUF01000033">
    <property type="protein sequence ID" value="GAX89832.1"/>
    <property type="molecule type" value="Genomic_DNA"/>
</dbReference>
<accession>A0A292YD65</accession>
<dbReference type="AlphaFoldDB" id="A0A292YD65"/>
<organism evidence="1 2">
    <name type="scientific">Effusibacillus lacus</name>
    <dbReference type="NCBI Taxonomy" id="1348429"/>
    <lineage>
        <taxon>Bacteria</taxon>
        <taxon>Bacillati</taxon>
        <taxon>Bacillota</taxon>
        <taxon>Bacilli</taxon>
        <taxon>Bacillales</taxon>
        <taxon>Alicyclobacillaceae</taxon>
        <taxon>Effusibacillus</taxon>
    </lineage>
</organism>
<evidence type="ECO:0000313" key="2">
    <source>
        <dbReference type="Proteomes" id="UP000217785"/>
    </source>
</evidence>
<proteinExistence type="predicted"/>
<keyword evidence="2" id="KW-1185">Reference proteome</keyword>
<comment type="caution">
    <text evidence="1">The sequence shown here is derived from an EMBL/GenBank/DDBJ whole genome shotgun (WGS) entry which is preliminary data.</text>
</comment>
<name>A0A292YD65_9BACL</name>
<gene>
    <name evidence="1" type="ORF">EFBL_1457</name>
</gene>
<dbReference type="Proteomes" id="UP000217785">
    <property type="component" value="Unassembled WGS sequence"/>
</dbReference>
<reference evidence="2" key="1">
    <citation type="submission" date="2017-07" db="EMBL/GenBank/DDBJ databases">
        <title>Draft genome sequence of Effusibacillus lacus strain skLN1.</title>
        <authorList>
            <person name="Watanabe M."/>
            <person name="Kojima H."/>
            <person name="Fukui M."/>
        </authorList>
    </citation>
    <scope>NUCLEOTIDE SEQUENCE [LARGE SCALE GENOMIC DNA]</scope>
    <source>
        <strain evidence="2">skLN1</strain>
    </source>
</reference>
<protein>
    <submittedName>
        <fullName evidence="1">Uncharacterized protein</fullName>
    </submittedName>
</protein>